<dbReference type="InterPro" id="IPR045076">
    <property type="entry name" value="MutS"/>
</dbReference>
<name>A0A0J8B5H4_BETVV</name>
<dbReference type="SUPFAM" id="SSF48334">
    <property type="entry name" value="DNA repair protein MutS, domain III"/>
    <property type="match status" value="1"/>
</dbReference>
<evidence type="ECO:0000313" key="3">
    <source>
        <dbReference type="EMBL" id="KMS96256.1"/>
    </source>
</evidence>
<dbReference type="PANTHER" id="PTHR11361:SF20">
    <property type="entry name" value="MUTS PROTEIN HOMOLOG 5"/>
    <property type="match status" value="1"/>
</dbReference>
<dbReference type="eggNOG" id="KOG0219">
    <property type="taxonomic scope" value="Eukaryota"/>
</dbReference>
<proteinExistence type="inferred from homology"/>
<dbReference type="GO" id="GO:0030983">
    <property type="term" value="F:mismatched DNA binding"/>
    <property type="evidence" value="ECO:0007669"/>
    <property type="project" value="InterPro"/>
</dbReference>
<dbReference type="PANTHER" id="PTHR11361">
    <property type="entry name" value="DNA MISMATCH REPAIR PROTEIN MUTS FAMILY MEMBER"/>
    <property type="match status" value="1"/>
</dbReference>
<dbReference type="eggNOG" id="KOG0221">
    <property type="taxonomic scope" value="Eukaryota"/>
</dbReference>
<dbReference type="GO" id="GO:0051026">
    <property type="term" value="P:chiasma assembly"/>
    <property type="evidence" value="ECO:0007669"/>
    <property type="project" value="TreeGrafter"/>
</dbReference>
<dbReference type="Gramene" id="KMS96256">
    <property type="protein sequence ID" value="KMS96256"/>
    <property type="gene ID" value="BVRB_000630"/>
</dbReference>
<dbReference type="GO" id="GO:0006298">
    <property type="term" value="P:mismatch repair"/>
    <property type="evidence" value="ECO:0007669"/>
    <property type="project" value="InterPro"/>
</dbReference>
<keyword evidence="4" id="KW-1185">Reference proteome</keyword>
<protein>
    <recommendedName>
        <fullName evidence="2">DNA mismatch repair protein MutS core domain-containing protein</fullName>
    </recommendedName>
</protein>
<accession>A0A0J8B5H4</accession>
<dbReference type="InterPro" id="IPR007696">
    <property type="entry name" value="DNA_mismatch_repair_MutS_core"/>
</dbReference>
<dbReference type="SMART" id="SM00533">
    <property type="entry name" value="MUTSd"/>
    <property type="match status" value="1"/>
</dbReference>
<dbReference type="EMBL" id="KQ090397">
    <property type="protein sequence ID" value="KMS96256.1"/>
    <property type="molecule type" value="Genomic_DNA"/>
</dbReference>
<dbReference type="GO" id="GO:0005524">
    <property type="term" value="F:ATP binding"/>
    <property type="evidence" value="ECO:0007669"/>
    <property type="project" value="InterPro"/>
</dbReference>
<dbReference type="Gene3D" id="1.10.1420.10">
    <property type="match status" value="1"/>
</dbReference>
<dbReference type="GO" id="GO:0005634">
    <property type="term" value="C:nucleus"/>
    <property type="evidence" value="ECO:0007669"/>
    <property type="project" value="TreeGrafter"/>
</dbReference>
<feature type="domain" description="DNA mismatch repair protein MutS core" evidence="2">
    <location>
        <begin position="211"/>
        <end position="413"/>
    </location>
</feature>
<organism evidence="3 4">
    <name type="scientific">Beta vulgaris subsp. vulgaris</name>
    <name type="common">Beet</name>
    <dbReference type="NCBI Taxonomy" id="3555"/>
    <lineage>
        <taxon>Eukaryota</taxon>
        <taxon>Viridiplantae</taxon>
        <taxon>Streptophyta</taxon>
        <taxon>Embryophyta</taxon>
        <taxon>Tracheophyta</taxon>
        <taxon>Spermatophyta</taxon>
        <taxon>Magnoliopsida</taxon>
        <taxon>eudicotyledons</taxon>
        <taxon>Gunneridae</taxon>
        <taxon>Pentapetalae</taxon>
        <taxon>Caryophyllales</taxon>
        <taxon>Chenopodiaceae</taxon>
        <taxon>Betoideae</taxon>
        <taxon>Beta</taxon>
    </lineage>
</organism>
<evidence type="ECO:0000256" key="1">
    <source>
        <dbReference type="ARBA" id="ARBA00006271"/>
    </source>
</evidence>
<comment type="similarity">
    <text evidence="1">Belongs to the DNA mismatch repair MutS family.</text>
</comment>
<evidence type="ECO:0000259" key="2">
    <source>
        <dbReference type="SMART" id="SM00533"/>
    </source>
</evidence>
<sequence>MEEEVDETEYQSQVYMACVMHGQRVGISYYDSSIRQLSVLEVWEDGAEFPLIDLVKHQAQPLIIYTSTKSEEQFLLALQRSDGINFSPTVKLMKSSIFSFEQAWHRLVYLRVSGMDDGLSVKERITFLSSMMDIASEVQVRATGGLLAILENERLVDTLETKEYGDASISVDCLTEVSLNKFLKLDAAAHEALQIFQIDKHPSHMGIGRAKEGFSVFGMMNKCVTPMGRRLLRKWFLRPILDLDILNSRLDAISFFLYSEELMASLRGTLKTIKDVPYILKKFNSPSSVCTASDWAAFLKSLSSFLHLNKIFEVGVPESLREHVNHFYLDIIDKAASCITTELSYISELVTGIIDVTREKEKGYGTIVKEGFCEELDELRQIYEELPELLEEVAVKSQTSCQREQISKSCTTL</sequence>
<dbReference type="InterPro" id="IPR036187">
    <property type="entry name" value="DNA_mismatch_repair_MutS_sf"/>
</dbReference>
<dbReference type="OMA" id="CHEALQI"/>
<dbReference type="Pfam" id="PF05192">
    <property type="entry name" value="MutS_III"/>
    <property type="match status" value="1"/>
</dbReference>
<evidence type="ECO:0000313" key="4">
    <source>
        <dbReference type="Proteomes" id="UP000035740"/>
    </source>
</evidence>
<dbReference type="Proteomes" id="UP000035740">
    <property type="component" value="Unassembled WGS sequence"/>
</dbReference>
<dbReference type="GO" id="GO:0140664">
    <property type="term" value="F:ATP-dependent DNA damage sensor activity"/>
    <property type="evidence" value="ECO:0007669"/>
    <property type="project" value="InterPro"/>
</dbReference>
<dbReference type="AlphaFoldDB" id="A0A0J8B5H4"/>
<gene>
    <name evidence="3" type="ORF">BVRB_000630</name>
</gene>
<dbReference type="OrthoDB" id="29596at2759"/>
<reference evidence="3 4" key="1">
    <citation type="journal article" date="2014" name="Nature">
        <title>The genome of the recently domesticated crop plant sugar beet (Beta vulgaris).</title>
        <authorList>
            <person name="Dohm J.C."/>
            <person name="Minoche A.E."/>
            <person name="Holtgrawe D."/>
            <person name="Capella-Gutierrez S."/>
            <person name="Zakrzewski F."/>
            <person name="Tafer H."/>
            <person name="Rupp O."/>
            <person name="Sorensen T.R."/>
            <person name="Stracke R."/>
            <person name="Reinhardt R."/>
            <person name="Goesmann A."/>
            <person name="Kraft T."/>
            <person name="Schulz B."/>
            <person name="Stadler P.F."/>
            <person name="Schmidt T."/>
            <person name="Gabaldon T."/>
            <person name="Lehrach H."/>
            <person name="Weisshaar B."/>
            <person name="Himmelbauer H."/>
        </authorList>
    </citation>
    <scope>NUCLEOTIDE SEQUENCE [LARGE SCALE GENOMIC DNA]</scope>
    <source>
        <tissue evidence="3">Taproot</tissue>
    </source>
</reference>